<sequence length="287" mass="33021">MSSPEISFTHLVTMETDPQRPLFYPFPSLSMESHKLRALMITVDYVRELVFLYDEDRQIHTFNKQLQHLNQFKLNFHVESITTAPDSNLIFLKQSLCKETFIQVVDMFSGSLVTSWKLSSCHMGITCDSSGNLYTCDYLNSRIKIFDMFEPVSTSFTLSPMNFQLTPYTVKLAPDKFSILVQNLEPAFFFQVYDLCGNLLKTFSNNKENYVRDSFTTANMNCAIVCIHHELHFLDQQSDTMITLGGFGRTIGSFIRPFAIAFLPPDLFIICNESVSYPIQCLNFQPF</sequence>
<dbReference type="AlphaFoldDB" id="A0AAV7KKP8"/>
<keyword evidence="3" id="KW-1185">Reference proteome</keyword>
<accession>A0AAV7KKP8</accession>
<protein>
    <submittedName>
        <fullName evidence="1">Uncharacterized protein</fullName>
    </submittedName>
</protein>
<dbReference type="EMBL" id="JAKMXF010000001">
    <property type="protein sequence ID" value="KAI6662022.1"/>
    <property type="molecule type" value="Genomic_DNA"/>
</dbReference>
<dbReference type="SUPFAM" id="SSF50969">
    <property type="entry name" value="YVTN repeat-like/Quinoprotein amine dehydrogenase"/>
    <property type="match status" value="1"/>
</dbReference>
<proteinExistence type="predicted"/>
<name>A0AAV7KKP8_9METZ</name>
<dbReference type="Proteomes" id="UP001165289">
    <property type="component" value="Unassembled WGS sequence"/>
</dbReference>
<organism evidence="1 3">
    <name type="scientific">Oopsacas minuta</name>
    <dbReference type="NCBI Taxonomy" id="111878"/>
    <lineage>
        <taxon>Eukaryota</taxon>
        <taxon>Metazoa</taxon>
        <taxon>Porifera</taxon>
        <taxon>Hexactinellida</taxon>
        <taxon>Hexasterophora</taxon>
        <taxon>Lyssacinosida</taxon>
        <taxon>Leucopsacidae</taxon>
        <taxon>Oopsacas</taxon>
    </lineage>
</organism>
<evidence type="ECO:0000313" key="2">
    <source>
        <dbReference type="EMBL" id="KAI6662037.1"/>
    </source>
</evidence>
<dbReference type="EMBL" id="JAKMXF010000001">
    <property type="protein sequence ID" value="KAI6662037.1"/>
    <property type="molecule type" value="Genomic_DNA"/>
</dbReference>
<reference evidence="1 3" key="2">
    <citation type="journal article" date="2023" name="BMC Biol.">
        <title>The compact genome of the sponge Oopsacas minuta (Hexactinellida) is lacking key metazoan core genes.</title>
        <authorList>
            <person name="Santini S."/>
            <person name="Schenkelaars Q."/>
            <person name="Jourda C."/>
            <person name="Duchesne M."/>
            <person name="Belahbib H."/>
            <person name="Rocher C."/>
            <person name="Selva M."/>
            <person name="Riesgo A."/>
            <person name="Vervoort M."/>
            <person name="Leys S.P."/>
            <person name="Kodjabachian L."/>
            <person name="Le Bivic A."/>
            <person name="Borchiellini C."/>
            <person name="Claverie J.M."/>
            <person name="Renard E."/>
        </authorList>
    </citation>
    <scope>NUCLEOTIDE SEQUENCE [LARGE SCALE GENOMIC DNA]</scope>
    <source>
        <strain evidence="1">SPO-2</strain>
    </source>
</reference>
<comment type="caution">
    <text evidence="1">The sequence shown here is derived from an EMBL/GenBank/DDBJ whole genome shotgun (WGS) entry which is preliminary data.</text>
</comment>
<dbReference type="Gene3D" id="2.120.10.30">
    <property type="entry name" value="TolB, C-terminal domain"/>
    <property type="match status" value="1"/>
</dbReference>
<reference evidence="1" key="1">
    <citation type="submission" date="2022-02" db="EMBL/GenBank/DDBJ databases">
        <authorList>
            <person name="Santini S."/>
            <person name="Jourda C."/>
            <person name="Belahbib H."/>
            <person name="Rocher C."/>
            <person name="Selva M."/>
            <person name="Borchiellini C."/>
            <person name="Renard E."/>
        </authorList>
    </citation>
    <scope>NUCLEOTIDE SEQUENCE</scope>
    <source>
        <strain evidence="1">SPO-2</strain>
    </source>
</reference>
<gene>
    <name evidence="1" type="ORF">LOD99_9609</name>
    <name evidence="2" type="ORF">LOD99_9624</name>
</gene>
<evidence type="ECO:0000313" key="1">
    <source>
        <dbReference type="EMBL" id="KAI6662022.1"/>
    </source>
</evidence>
<evidence type="ECO:0000313" key="3">
    <source>
        <dbReference type="Proteomes" id="UP001165289"/>
    </source>
</evidence>
<dbReference type="InterPro" id="IPR011042">
    <property type="entry name" value="6-blade_b-propeller_TolB-like"/>
</dbReference>
<dbReference type="InterPro" id="IPR011044">
    <property type="entry name" value="Quino_amine_DH_bsu"/>
</dbReference>